<keyword evidence="6 12" id="KW-0999">Mitochondrion inner membrane</keyword>
<evidence type="ECO:0000256" key="3">
    <source>
        <dbReference type="ARBA" id="ARBA00022448"/>
    </source>
</evidence>
<name>A0AAV9UEI4_9PEZI</name>
<evidence type="ECO:0000256" key="6">
    <source>
        <dbReference type="ARBA" id="ARBA00022792"/>
    </source>
</evidence>
<dbReference type="Pfam" id="PF05365">
    <property type="entry name" value="UCR_UQCRX_QCR9"/>
    <property type="match status" value="1"/>
</dbReference>
<dbReference type="Proteomes" id="UP001375240">
    <property type="component" value="Unassembled WGS sequence"/>
</dbReference>
<feature type="transmembrane region" description="Helical" evidence="12">
    <location>
        <begin position="16"/>
        <end position="37"/>
    </location>
</feature>
<sequence>MPVSSRIYNTLFRRNYVFVGLVFGAAFGADIALDIYADKFWDWKNQGRQWKDIRHKYVTEE</sequence>
<evidence type="ECO:0000256" key="7">
    <source>
        <dbReference type="ARBA" id="ARBA00022982"/>
    </source>
</evidence>
<dbReference type="AlphaFoldDB" id="A0AAV9UEI4"/>
<keyword evidence="3 12" id="KW-0813">Transport</keyword>
<dbReference type="InterPro" id="IPR008027">
    <property type="entry name" value="QCR9"/>
</dbReference>
<evidence type="ECO:0000256" key="2">
    <source>
        <dbReference type="ARBA" id="ARBA00007856"/>
    </source>
</evidence>
<proteinExistence type="inferred from homology"/>
<comment type="caution">
    <text evidence="13">The sequence shown here is derived from an EMBL/GenBank/DDBJ whole genome shotgun (WGS) entry which is preliminary data.</text>
</comment>
<evidence type="ECO:0000256" key="4">
    <source>
        <dbReference type="ARBA" id="ARBA00022660"/>
    </source>
</evidence>
<evidence type="ECO:0000313" key="13">
    <source>
        <dbReference type="EMBL" id="KAK6340566.1"/>
    </source>
</evidence>
<dbReference type="GO" id="GO:0045275">
    <property type="term" value="C:respiratory chain complex III"/>
    <property type="evidence" value="ECO:0007669"/>
    <property type="project" value="UniProtKB-UniRule"/>
</dbReference>
<dbReference type="EMBL" id="JAVHNQ010000008">
    <property type="protein sequence ID" value="KAK6340566.1"/>
    <property type="molecule type" value="Genomic_DNA"/>
</dbReference>
<evidence type="ECO:0000256" key="8">
    <source>
        <dbReference type="ARBA" id="ARBA00022989"/>
    </source>
</evidence>
<keyword evidence="10 12" id="KW-0472">Membrane</keyword>
<keyword evidence="8 12" id="KW-1133">Transmembrane helix</keyword>
<accession>A0AAV9UEI4</accession>
<dbReference type="InterPro" id="IPR036656">
    <property type="entry name" value="QCR9_sf"/>
</dbReference>
<dbReference type="GO" id="GO:0005743">
    <property type="term" value="C:mitochondrial inner membrane"/>
    <property type="evidence" value="ECO:0007669"/>
    <property type="project" value="UniProtKB-SubCell"/>
</dbReference>
<comment type="similarity">
    <text evidence="2 12">Belongs to the UQCR10/QCR9 family.</text>
</comment>
<keyword evidence="7 12" id="KW-0249">Electron transport</keyword>
<comment type="subunit">
    <text evidence="12">Component of the ubiquinol-cytochrome c oxidoreductase (cytochrome b-c1 complex, complex III, CIII), a multisubunit enzyme composed of 3 respiratory subunits cytochrome b, cytochrome c1 and Rieske protein, 2 core protein subunits, and additional low-molecular weight protein subunits.</text>
</comment>
<dbReference type="GO" id="GO:0006122">
    <property type="term" value="P:mitochondrial electron transport, ubiquinol to cytochrome c"/>
    <property type="evidence" value="ECO:0007669"/>
    <property type="project" value="UniProtKB-UniRule"/>
</dbReference>
<dbReference type="PANTHER" id="PTHR12980:SF0">
    <property type="entry name" value="CYTOCHROME B-C1 COMPLEX SUBUNIT 9"/>
    <property type="match status" value="1"/>
</dbReference>
<gene>
    <name evidence="13" type="ORF">TWF696_008893</name>
</gene>
<dbReference type="PANTHER" id="PTHR12980">
    <property type="entry name" value="UBIQUINOL-CYTOCHROME C REDUCTASE COMPLEX, SUBUNIT X"/>
    <property type="match status" value="1"/>
</dbReference>
<evidence type="ECO:0000256" key="10">
    <source>
        <dbReference type="ARBA" id="ARBA00023136"/>
    </source>
</evidence>
<organism evidence="13 14">
    <name type="scientific">Orbilia brochopaga</name>
    <dbReference type="NCBI Taxonomy" id="3140254"/>
    <lineage>
        <taxon>Eukaryota</taxon>
        <taxon>Fungi</taxon>
        <taxon>Dikarya</taxon>
        <taxon>Ascomycota</taxon>
        <taxon>Pezizomycotina</taxon>
        <taxon>Orbiliomycetes</taxon>
        <taxon>Orbiliales</taxon>
        <taxon>Orbiliaceae</taxon>
        <taxon>Orbilia</taxon>
    </lineage>
</organism>
<keyword evidence="14" id="KW-1185">Reference proteome</keyword>
<evidence type="ECO:0000256" key="9">
    <source>
        <dbReference type="ARBA" id="ARBA00023128"/>
    </source>
</evidence>
<protein>
    <recommendedName>
        <fullName evidence="11 12">Complex III subunit 9</fullName>
    </recommendedName>
</protein>
<evidence type="ECO:0000256" key="11">
    <source>
        <dbReference type="ARBA" id="ARBA00044247"/>
    </source>
</evidence>
<evidence type="ECO:0000313" key="14">
    <source>
        <dbReference type="Proteomes" id="UP001375240"/>
    </source>
</evidence>
<dbReference type="SUPFAM" id="SSF81514">
    <property type="entry name" value="Subunit X (non-heme 7 kDa protein) of cytochrome bc1 complex (Ubiquinol-cytochrome c reductase)"/>
    <property type="match status" value="1"/>
</dbReference>
<keyword evidence="4 12" id="KW-0679">Respiratory chain</keyword>
<comment type="function">
    <text evidence="12">Component of the ubiquinol-cytochrome c oxidoreductase, a multisubunit transmembrane complex that is part of the mitochondrial electron transport chain which drives oxidative phosphorylation. The complex plays an important role in the uptake of multiple carbon sources present in different host niches.</text>
</comment>
<comment type="subcellular location">
    <subcellularLocation>
        <location evidence="1 12">Mitochondrion inner membrane</location>
        <topology evidence="1 12">Single-pass membrane protein</topology>
    </subcellularLocation>
</comment>
<reference evidence="13 14" key="1">
    <citation type="submission" date="2019-10" db="EMBL/GenBank/DDBJ databases">
        <authorList>
            <person name="Palmer J.M."/>
        </authorList>
    </citation>
    <scope>NUCLEOTIDE SEQUENCE [LARGE SCALE GENOMIC DNA]</scope>
    <source>
        <strain evidence="13 14">TWF696</strain>
    </source>
</reference>
<dbReference type="Gene3D" id="1.20.5.260">
    <property type="entry name" value="Cytochrome b-c1 complex subunit 9"/>
    <property type="match status" value="1"/>
</dbReference>
<keyword evidence="5 12" id="KW-0812">Transmembrane</keyword>
<evidence type="ECO:0000256" key="12">
    <source>
        <dbReference type="RuleBase" id="RU368056"/>
    </source>
</evidence>
<dbReference type="FunFam" id="1.20.5.260:FF:000001">
    <property type="entry name" value="Cytochrome b-c1 complex subunit 9"/>
    <property type="match status" value="1"/>
</dbReference>
<keyword evidence="9 12" id="KW-0496">Mitochondrion</keyword>
<evidence type="ECO:0000256" key="5">
    <source>
        <dbReference type="ARBA" id="ARBA00022692"/>
    </source>
</evidence>
<evidence type="ECO:0000256" key="1">
    <source>
        <dbReference type="ARBA" id="ARBA00004434"/>
    </source>
</evidence>